<feature type="domain" description="DUF559" evidence="1">
    <location>
        <begin position="3"/>
        <end position="68"/>
    </location>
</feature>
<dbReference type="AlphaFoldDB" id="A0A917K264"/>
<dbReference type="SUPFAM" id="SSF52980">
    <property type="entry name" value="Restriction endonuclease-like"/>
    <property type="match status" value="1"/>
</dbReference>
<organism evidence="2 3">
    <name type="scientific">Legionella impletisoli</name>
    <dbReference type="NCBI Taxonomy" id="343510"/>
    <lineage>
        <taxon>Bacteria</taxon>
        <taxon>Pseudomonadati</taxon>
        <taxon>Pseudomonadota</taxon>
        <taxon>Gammaproteobacteria</taxon>
        <taxon>Legionellales</taxon>
        <taxon>Legionellaceae</taxon>
        <taxon>Legionella</taxon>
    </lineage>
</organism>
<protein>
    <recommendedName>
        <fullName evidence="1">DUF559 domain-containing protein</fullName>
    </recommendedName>
</protein>
<dbReference type="InterPro" id="IPR007569">
    <property type="entry name" value="DUF559"/>
</dbReference>
<dbReference type="InterPro" id="IPR047216">
    <property type="entry name" value="Endonuclease_DUF559_bact"/>
</dbReference>
<dbReference type="InterPro" id="IPR011335">
    <property type="entry name" value="Restrct_endonuc-II-like"/>
</dbReference>
<dbReference type="RefSeq" id="WP_229669398.1">
    <property type="nucleotide sequence ID" value="NZ_BMOB01000017.1"/>
</dbReference>
<accession>A0A917K264</accession>
<dbReference type="Proteomes" id="UP000630149">
    <property type="component" value="Unassembled WGS sequence"/>
</dbReference>
<comment type="caution">
    <text evidence="2">The sequence shown here is derived from an EMBL/GenBank/DDBJ whole genome shotgun (WGS) entry which is preliminary data.</text>
</comment>
<evidence type="ECO:0000313" key="3">
    <source>
        <dbReference type="Proteomes" id="UP000630149"/>
    </source>
</evidence>
<dbReference type="Gene3D" id="3.40.960.10">
    <property type="entry name" value="VSR Endonuclease"/>
    <property type="match status" value="1"/>
</dbReference>
<dbReference type="PANTHER" id="PTHR38590">
    <property type="entry name" value="BLL0828 PROTEIN"/>
    <property type="match status" value="1"/>
</dbReference>
<dbReference type="Pfam" id="PF04480">
    <property type="entry name" value="DUF559"/>
    <property type="match status" value="1"/>
</dbReference>
<gene>
    <name evidence="2" type="ORF">GCM10007966_22850</name>
</gene>
<evidence type="ECO:0000259" key="1">
    <source>
        <dbReference type="Pfam" id="PF04480"/>
    </source>
</evidence>
<keyword evidence="3" id="KW-1185">Reference proteome</keyword>
<reference evidence="2" key="2">
    <citation type="submission" date="2020-09" db="EMBL/GenBank/DDBJ databases">
        <authorList>
            <person name="Sun Q."/>
            <person name="Ohkuma M."/>
        </authorList>
    </citation>
    <scope>NUCLEOTIDE SEQUENCE</scope>
    <source>
        <strain evidence="2">JCM 13919</strain>
    </source>
</reference>
<dbReference type="EMBL" id="BMOB01000017">
    <property type="protein sequence ID" value="GGI93695.1"/>
    <property type="molecule type" value="Genomic_DNA"/>
</dbReference>
<proteinExistence type="predicted"/>
<evidence type="ECO:0000313" key="2">
    <source>
        <dbReference type="EMBL" id="GGI93695.1"/>
    </source>
</evidence>
<name>A0A917K264_9GAMM</name>
<reference evidence="2" key="1">
    <citation type="journal article" date="2014" name="Int. J. Syst. Evol. Microbiol.">
        <title>Complete genome sequence of Corynebacterium casei LMG S-19264T (=DSM 44701T), isolated from a smear-ripened cheese.</title>
        <authorList>
            <consortium name="US DOE Joint Genome Institute (JGI-PGF)"/>
            <person name="Walter F."/>
            <person name="Albersmeier A."/>
            <person name="Kalinowski J."/>
            <person name="Ruckert C."/>
        </authorList>
    </citation>
    <scope>NUCLEOTIDE SEQUENCE</scope>
    <source>
        <strain evidence="2">JCM 13919</strain>
    </source>
</reference>
<sequence>MEVDLLSMEDRIAIEIDGQQHLSSKDAYRRDRRKDWLLQENGYLVLRFLAEDVSKNLDIVLDTILRAIKN</sequence>
<dbReference type="PANTHER" id="PTHR38590:SF1">
    <property type="entry name" value="BLL0828 PROTEIN"/>
    <property type="match status" value="1"/>
</dbReference>